<evidence type="ECO:0000313" key="7">
    <source>
        <dbReference type="EMBL" id="ADD68327.1"/>
    </source>
</evidence>
<dbReference type="InterPro" id="IPR036551">
    <property type="entry name" value="Flavin_trans-like"/>
</dbReference>
<dbReference type="Pfam" id="PF02441">
    <property type="entry name" value="Flavoprotein"/>
    <property type="match status" value="1"/>
</dbReference>
<comment type="function">
    <text evidence="3">Catalyzes two sequential steps in the biosynthesis of coenzyme A. In the first step cysteine is conjugated to 4'-phosphopantothenate to form 4-phosphopantothenoylcysteine. In the second step the latter compound is decarboxylated to form 4'-phosphopantotheine.</text>
</comment>
<dbReference type="UniPathway" id="UPA00241">
    <property type="reaction ID" value="UER00353"/>
</dbReference>
<dbReference type="GO" id="GO:0071513">
    <property type="term" value="C:phosphopantothenoylcysteine decarboxylase complex"/>
    <property type="evidence" value="ECO:0007669"/>
    <property type="project" value="TreeGrafter"/>
</dbReference>
<comment type="function">
    <text evidence="4">Catalyzes two steps in the biosynthesis of coenzyme A. In the first step cysteine is conjugated to 4'-phosphopantothenate to form 4-phosphopantothenoylcysteine, in the latter compound is decarboxylated to form 4'-phosphopantotheine.</text>
</comment>
<evidence type="ECO:0000259" key="6">
    <source>
        <dbReference type="Pfam" id="PF04127"/>
    </source>
</evidence>
<comment type="cofactor">
    <cofactor evidence="3">
        <name>Mg(2+)</name>
        <dbReference type="ChEBI" id="CHEBI:18420"/>
    </cofactor>
</comment>
<evidence type="ECO:0000313" key="8">
    <source>
        <dbReference type="Proteomes" id="UP000002012"/>
    </source>
</evidence>
<dbReference type="GO" id="GO:0015937">
    <property type="term" value="P:coenzyme A biosynthetic process"/>
    <property type="evidence" value="ECO:0007669"/>
    <property type="project" value="UniProtKB-UniRule"/>
</dbReference>
<dbReference type="FunCoup" id="D4H8H8">
    <property type="interactions" value="562"/>
</dbReference>
<accession>D4H8H8</accession>
<keyword evidence="3 4" id="KW-0288">FMN</keyword>
<dbReference type="eggNOG" id="COG0452">
    <property type="taxonomic scope" value="Bacteria"/>
</dbReference>
<dbReference type="HAMAP" id="MF_02225">
    <property type="entry name" value="CoaBC"/>
    <property type="match status" value="1"/>
</dbReference>
<comment type="caution">
    <text evidence="3">Lacks conserved residue(s) required for the propagation of feature annotation.</text>
</comment>
<dbReference type="EMBL" id="CP001968">
    <property type="protein sequence ID" value="ADD68327.1"/>
    <property type="molecule type" value="Genomic_DNA"/>
</dbReference>
<dbReference type="EC" id="6.3.2.5" evidence="3"/>
<feature type="domain" description="Flavoprotein" evidence="5">
    <location>
        <begin position="3"/>
        <end position="173"/>
    </location>
</feature>
<dbReference type="NCBIfam" id="TIGR00521">
    <property type="entry name" value="coaBC_dfp"/>
    <property type="match status" value="1"/>
</dbReference>
<proteinExistence type="inferred from homology"/>
<dbReference type="Gene3D" id="3.40.50.1950">
    <property type="entry name" value="Flavin prenyltransferase-like"/>
    <property type="match status" value="1"/>
</dbReference>
<keyword evidence="3" id="KW-0460">Magnesium</keyword>
<dbReference type="GO" id="GO:0010181">
    <property type="term" value="F:FMN binding"/>
    <property type="evidence" value="ECO:0007669"/>
    <property type="project" value="UniProtKB-UniRule"/>
</dbReference>
<keyword evidence="3 4" id="KW-0436">Ligase</keyword>
<dbReference type="OrthoDB" id="9802554at2"/>
<feature type="binding site" evidence="3">
    <location>
        <position position="271"/>
    </location>
    <ligand>
        <name>CTP</name>
        <dbReference type="ChEBI" id="CHEBI:37563"/>
    </ligand>
</feature>
<dbReference type="GO" id="GO:0046872">
    <property type="term" value="F:metal ion binding"/>
    <property type="evidence" value="ECO:0007669"/>
    <property type="project" value="UniProtKB-KW"/>
</dbReference>
<comment type="similarity">
    <text evidence="3 4">In the C-terminal section; belongs to the PPC synthetase family.</text>
</comment>
<keyword evidence="2 3" id="KW-0456">Lyase</keyword>
<comment type="pathway">
    <text evidence="3 4">Cofactor biosynthesis; coenzyme A biosynthesis; CoA from (R)-pantothenate: step 2/5.</text>
</comment>
<dbReference type="RefSeq" id="WP_013010841.1">
    <property type="nucleotide sequence ID" value="NC_013943.1"/>
</dbReference>
<dbReference type="KEGG" id="dap:Dacet_1558"/>
<feature type="active site" description="Proton donor" evidence="3">
    <location>
        <position position="155"/>
    </location>
</feature>
<dbReference type="PANTHER" id="PTHR14359">
    <property type="entry name" value="HOMO-OLIGOMERIC FLAVIN CONTAINING CYS DECARBOXYLASE FAMILY"/>
    <property type="match status" value="1"/>
</dbReference>
<evidence type="ECO:0000256" key="3">
    <source>
        <dbReference type="HAMAP-Rule" id="MF_02225"/>
    </source>
</evidence>
<keyword evidence="3" id="KW-0479">Metal-binding</keyword>
<dbReference type="GO" id="GO:0004633">
    <property type="term" value="F:phosphopantothenoylcysteine decarboxylase activity"/>
    <property type="evidence" value="ECO:0007669"/>
    <property type="project" value="UniProtKB-UniRule"/>
</dbReference>
<dbReference type="GO" id="GO:0004632">
    <property type="term" value="F:phosphopantothenate--cysteine ligase activity"/>
    <property type="evidence" value="ECO:0007669"/>
    <property type="project" value="UniProtKB-UniRule"/>
</dbReference>
<feature type="binding site" evidence="3">
    <location>
        <position position="281"/>
    </location>
    <ligand>
        <name>CTP</name>
        <dbReference type="ChEBI" id="CHEBI:37563"/>
    </ligand>
</feature>
<dbReference type="HOGENOM" id="CLU_033319_0_1_0"/>
<comment type="pathway">
    <text evidence="3 4">Cofactor biosynthesis; coenzyme A biosynthesis; CoA from (R)-pantothenate: step 3/5.</text>
</comment>
<evidence type="ECO:0000256" key="1">
    <source>
        <dbReference type="ARBA" id="ARBA00022793"/>
    </source>
</evidence>
<dbReference type="InterPro" id="IPR007085">
    <property type="entry name" value="DNA/pantothenate-metab_flavo_C"/>
</dbReference>
<name>D4H8H8_DENA2</name>
<dbReference type="InterPro" id="IPR003382">
    <property type="entry name" value="Flavoprotein"/>
</dbReference>
<protein>
    <recommendedName>
        <fullName evidence="3">Coenzyme A biosynthesis bifunctional protein CoaBC</fullName>
    </recommendedName>
    <alternativeName>
        <fullName evidence="3">DNA/pantothenate metabolism flavoprotein</fullName>
    </alternativeName>
    <alternativeName>
        <fullName evidence="3">Phosphopantothenoylcysteine synthetase/decarboxylase</fullName>
        <shortName evidence="3">PPCS-PPCDC</shortName>
    </alternativeName>
    <domain>
        <recommendedName>
            <fullName evidence="3">Phosphopantothenoylcysteine decarboxylase</fullName>
            <shortName evidence="3">PPC decarboxylase</shortName>
            <shortName evidence="3">PPC-DC</shortName>
            <ecNumber evidence="3">4.1.1.36</ecNumber>
        </recommendedName>
        <alternativeName>
            <fullName evidence="3">CoaC</fullName>
        </alternativeName>
    </domain>
    <domain>
        <recommendedName>
            <fullName evidence="3">Phosphopantothenate--cysteine ligase</fullName>
            <ecNumber evidence="3">6.3.2.5</ecNumber>
        </recommendedName>
        <alternativeName>
            <fullName evidence="3">CoaB</fullName>
        </alternativeName>
        <alternativeName>
            <fullName evidence="3">Phosphopantothenoylcysteine synthetase</fullName>
            <shortName evidence="3">PPC synthetase</shortName>
            <shortName evidence="3">PPC-S</shortName>
        </alternativeName>
    </domain>
</protein>
<reference evidence="7 8" key="1">
    <citation type="journal article" date="2010" name="Stand. Genomic Sci.">
        <title>Complete genome sequence of Denitrovibrio acetiphilus type strain (N2460).</title>
        <authorList>
            <person name="Kiss H."/>
            <person name="Lang E."/>
            <person name="Lapidus A."/>
            <person name="Copeland A."/>
            <person name="Nolan M."/>
            <person name="Glavina Del Rio T."/>
            <person name="Chen F."/>
            <person name="Lucas S."/>
            <person name="Tice H."/>
            <person name="Cheng J.F."/>
            <person name="Han C."/>
            <person name="Goodwin L."/>
            <person name="Pitluck S."/>
            <person name="Liolios K."/>
            <person name="Pati A."/>
            <person name="Ivanova N."/>
            <person name="Mavromatis K."/>
            <person name="Chen A."/>
            <person name="Palaniappan K."/>
            <person name="Land M."/>
            <person name="Hauser L."/>
            <person name="Chang Y.J."/>
            <person name="Jeffries C.D."/>
            <person name="Detter J.C."/>
            <person name="Brettin T."/>
            <person name="Spring S."/>
            <person name="Rohde M."/>
            <person name="Goker M."/>
            <person name="Woyke T."/>
            <person name="Bristow J."/>
            <person name="Eisen J.A."/>
            <person name="Markowitz V."/>
            <person name="Hugenholtz P."/>
            <person name="Kyrpides N.C."/>
            <person name="Klenk H.P."/>
        </authorList>
    </citation>
    <scope>NUCLEOTIDE SEQUENCE [LARGE SCALE GENOMIC DNA]</scope>
    <source>
        <strain evidence="8">DSM 12809 / NBRC 114555 / N2460</strain>
    </source>
</reference>
<dbReference type="PANTHER" id="PTHR14359:SF6">
    <property type="entry name" value="PHOSPHOPANTOTHENOYLCYSTEINE DECARBOXYLASE"/>
    <property type="match status" value="1"/>
</dbReference>
<feature type="binding site" evidence="3">
    <location>
        <position position="334"/>
    </location>
    <ligand>
        <name>CTP</name>
        <dbReference type="ChEBI" id="CHEBI:37563"/>
    </ligand>
</feature>
<feature type="binding site" evidence="3">
    <location>
        <position position="316"/>
    </location>
    <ligand>
        <name>CTP</name>
        <dbReference type="ChEBI" id="CHEBI:37563"/>
    </ligand>
</feature>
<dbReference type="PaxDb" id="522772-Dacet_1558"/>
<feature type="binding site" evidence="3">
    <location>
        <begin position="297"/>
        <end position="300"/>
    </location>
    <ligand>
        <name>CTP</name>
        <dbReference type="ChEBI" id="CHEBI:37563"/>
    </ligand>
</feature>
<comment type="cofactor">
    <cofactor evidence="3">
        <name>FMN</name>
        <dbReference type="ChEBI" id="CHEBI:58210"/>
    </cofactor>
    <text evidence="3">Binds 1 FMN per subunit.</text>
</comment>
<keyword evidence="3" id="KW-0511">Multifunctional enzyme</keyword>
<dbReference type="STRING" id="522772.Dacet_1558"/>
<dbReference type="Gene3D" id="3.40.50.10300">
    <property type="entry name" value="CoaB-like"/>
    <property type="match status" value="1"/>
</dbReference>
<comment type="catalytic activity">
    <reaction evidence="3 4">
        <text>(R)-4'-phosphopantothenate + L-cysteine + CTP = N-[(R)-4-phosphopantothenoyl]-L-cysteine + CMP + diphosphate + H(+)</text>
        <dbReference type="Rhea" id="RHEA:19397"/>
        <dbReference type="ChEBI" id="CHEBI:10986"/>
        <dbReference type="ChEBI" id="CHEBI:15378"/>
        <dbReference type="ChEBI" id="CHEBI:33019"/>
        <dbReference type="ChEBI" id="CHEBI:35235"/>
        <dbReference type="ChEBI" id="CHEBI:37563"/>
        <dbReference type="ChEBI" id="CHEBI:59458"/>
        <dbReference type="ChEBI" id="CHEBI:60377"/>
        <dbReference type="EC" id="6.3.2.5"/>
    </reaction>
</comment>
<organism evidence="7 8">
    <name type="scientific">Denitrovibrio acetiphilus (strain DSM 12809 / NBRC 114555 / N2460)</name>
    <dbReference type="NCBI Taxonomy" id="522772"/>
    <lineage>
        <taxon>Bacteria</taxon>
        <taxon>Pseudomonadati</taxon>
        <taxon>Deferribacterota</taxon>
        <taxon>Deferribacteres</taxon>
        <taxon>Deferribacterales</taxon>
        <taxon>Geovibrionaceae</taxon>
        <taxon>Denitrovibrio</taxon>
    </lineage>
</organism>
<comment type="catalytic activity">
    <reaction evidence="3 4">
        <text>N-[(R)-4-phosphopantothenoyl]-L-cysteine + H(+) = (R)-4'-phosphopantetheine + CO2</text>
        <dbReference type="Rhea" id="RHEA:16793"/>
        <dbReference type="ChEBI" id="CHEBI:15378"/>
        <dbReference type="ChEBI" id="CHEBI:16526"/>
        <dbReference type="ChEBI" id="CHEBI:59458"/>
        <dbReference type="ChEBI" id="CHEBI:61723"/>
        <dbReference type="EC" id="4.1.1.36"/>
    </reaction>
</comment>
<dbReference type="AlphaFoldDB" id="D4H8H8"/>
<keyword evidence="1 3" id="KW-0210">Decarboxylase</keyword>
<dbReference type="GO" id="GO:0015941">
    <property type="term" value="P:pantothenate catabolic process"/>
    <property type="evidence" value="ECO:0007669"/>
    <property type="project" value="InterPro"/>
</dbReference>
<dbReference type="InterPro" id="IPR005252">
    <property type="entry name" value="CoaBC"/>
</dbReference>
<dbReference type="InterPro" id="IPR035929">
    <property type="entry name" value="CoaB-like_sf"/>
</dbReference>
<feature type="binding site" evidence="3">
    <location>
        <position position="330"/>
    </location>
    <ligand>
        <name>CTP</name>
        <dbReference type="ChEBI" id="CHEBI:37563"/>
    </ligand>
</feature>
<dbReference type="InParanoid" id="D4H8H8"/>
<dbReference type="SUPFAM" id="SSF102645">
    <property type="entry name" value="CoaB-like"/>
    <property type="match status" value="1"/>
</dbReference>
<evidence type="ECO:0000256" key="2">
    <source>
        <dbReference type="ARBA" id="ARBA00023239"/>
    </source>
</evidence>
<comment type="similarity">
    <text evidence="3 4">In the N-terminal section; belongs to the HFCD (homo-oligomeric flavin containing Cys decarboxylase) superfamily.</text>
</comment>
<dbReference type="Proteomes" id="UP000002012">
    <property type="component" value="Chromosome"/>
</dbReference>
<evidence type="ECO:0000256" key="4">
    <source>
        <dbReference type="RuleBase" id="RU364078"/>
    </source>
</evidence>
<feature type="region of interest" description="Phosphopantothenoylcysteine decarboxylase" evidence="3">
    <location>
        <begin position="1"/>
        <end position="183"/>
    </location>
</feature>
<feature type="region of interest" description="Phosphopantothenate--cysteine ligase" evidence="3">
    <location>
        <begin position="184"/>
        <end position="397"/>
    </location>
</feature>
<dbReference type="Pfam" id="PF04127">
    <property type="entry name" value="DFP"/>
    <property type="match status" value="1"/>
</dbReference>
<dbReference type="EC" id="4.1.1.36" evidence="3"/>
<sequence>MSNYLIGVAGGIACYKTITLCRLLMKAGHDVRVIMTDNACKFITPLTFETITRHRAYTGEFDPGLAPDIIEHIDLAGWADEFVIAPATANTMAKIAYGISDNLLTSTALVFQKPIIFAPAMNVDMYADFTTQENMRRLLRMGHRIIEPGVGEMACKASGKGRMSEPEDIIEYLFADKILAGIRVLVTAGPTVEPIDPVRFISNRSSGKMGAAIARKALEMGADVDVVAGPVTADLSGLKVTSVQTATEMLNAVKDKLGNSDILIMAAAVADYRPADYSDIKIKKTADDMNIRLEKNPDILINIAPLKKDMQVFTGFAAESNDVRENALKKLEAKKLDFIVANDISRQDIGFETEDNEVSMFFSDGTAVDSGKLPKSGVAEIILEKAYDIFRKKNGTL</sequence>
<gene>
    <name evidence="3" type="primary">coaBC</name>
    <name evidence="7" type="ordered locus">Dacet_1558</name>
</gene>
<keyword evidence="3 4" id="KW-0285">Flavoprotein</keyword>
<keyword evidence="8" id="KW-1185">Reference proteome</keyword>
<dbReference type="SUPFAM" id="SSF52507">
    <property type="entry name" value="Homo-oligomeric flavin-containing Cys decarboxylases, HFCD"/>
    <property type="match status" value="1"/>
</dbReference>
<evidence type="ECO:0000259" key="5">
    <source>
        <dbReference type="Pfam" id="PF02441"/>
    </source>
</evidence>
<feature type="domain" description="DNA/pantothenate metabolism flavoprotein C-terminal" evidence="6">
    <location>
        <begin position="179"/>
        <end position="386"/>
    </location>
</feature>